<dbReference type="AlphaFoldDB" id="A0A074V8J3"/>
<proteinExistence type="predicted"/>
<protein>
    <recommendedName>
        <fullName evidence="3">EcsC protein family</fullName>
    </recommendedName>
</protein>
<dbReference type="Proteomes" id="UP000027644">
    <property type="component" value="Unassembled WGS sequence"/>
</dbReference>
<accession>A0A074V8J3</accession>
<reference evidence="1 2" key="1">
    <citation type="journal article" date="2014" name="PLoS Genet.">
        <title>Hidden diversity in honey bee gut symbionts detected by single-cell genomics.</title>
        <authorList>
            <person name="Engel P."/>
            <person name="Stepanauskas R."/>
            <person name="Moran N."/>
        </authorList>
    </citation>
    <scope>NUCLEOTIDE SEQUENCE [LARGE SCALE GENOMIC DNA]</scope>
    <source>
        <strain evidence="1 2">SCGC AB-598-J21</strain>
    </source>
</reference>
<gene>
    <name evidence="1" type="ORF">SASC598J21_007390</name>
</gene>
<evidence type="ECO:0000313" key="2">
    <source>
        <dbReference type="Proteomes" id="UP000027644"/>
    </source>
</evidence>
<evidence type="ECO:0000313" key="1">
    <source>
        <dbReference type="EMBL" id="KEQ01491.1"/>
    </source>
</evidence>
<comment type="caution">
    <text evidence="1">The sequence shown here is derived from an EMBL/GenBank/DDBJ whole genome shotgun (WGS) entry which is preliminary data.</text>
</comment>
<evidence type="ECO:0008006" key="3">
    <source>
        <dbReference type="Google" id="ProtNLM"/>
    </source>
</evidence>
<sequence length="236" mass="25425">MDNSIINKDEDLQNKMPEILVWTYNQAVAGVGGLGSVDDLAKEYLQSNNDNKLEAINSLIRWQNAKAATGGFITNLGGITTLPVSIPANLISSIYIQLRMIAAIARISKHNSGISEHKLSDDQVRTLCIACLAGNNTVEVLKQAGVTIAEKCTVAMIQKYVTRDIINKINKAIGFRLITKAGKTGVINLTKAVPFVGGLVGATFDGITTNLIGNAARDFFLKEIYSDSNSTVIEIK</sequence>
<organism evidence="1 2">
    <name type="scientific">Snodgrassella alvi SCGC AB-598-J21</name>
    <dbReference type="NCBI Taxonomy" id="1385367"/>
    <lineage>
        <taxon>Bacteria</taxon>
        <taxon>Pseudomonadati</taxon>
        <taxon>Pseudomonadota</taxon>
        <taxon>Betaproteobacteria</taxon>
        <taxon>Neisseriales</taxon>
        <taxon>Neisseriaceae</taxon>
        <taxon>Snodgrassella</taxon>
    </lineage>
</organism>
<name>A0A074V8J3_9NEIS</name>
<dbReference type="EMBL" id="AVQL01000412">
    <property type="protein sequence ID" value="KEQ01491.1"/>
    <property type="molecule type" value="Genomic_DNA"/>
</dbReference>